<name>A0A395UTW7_9FIRM</name>
<gene>
    <name evidence="3" type="ORF">DWY38_15830</name>
</gene>
<organism evidence="3 4">
    <name type="scientific">Agathobacter rectalis</name>
    <dbReference type="NCBI Taxonomy" id="39491"/>
    <lineage>
        <taxon>Bacteria</taxon>
        <taxon>Bacillati</taxon>
        <taxon>Bacillota</taxon>
        <taxon>Clostridia</taxon>
        <taxon>Lachnospirales</taxon>
        <taxon>Lachnospiraceae</taxon>
        <taxon>Agathobacter</taxon>
    </lineage>
</organism>
<feature type="signal peptide" evidence="2">
    <location>
        <begin position="1"/>
        <end position="29"/>
    </location>
</feature>
<evidence type="ECO:0000313" key="4">
    <source>
        <dbReference type="Proteomes" id="UP000266066"/>
    </source>
</evidence>
<reference evidence="3 4" key="1">
    <citation type="submission" date="2018-08" db="EMBL/GenBank/DDBJ databases">
        <title>A genome reference for cultivated species of the human gut microbiota.</title>
        <authorList>
            <person name="Zou Y."/>
            <person name="Xue W."/>
            <person name="Luo G."/>
        </authorList>
    </citation>
    <scope>NUCLEOTIDE SEQUENCE [LARGE SCALE GENOMIC DNA]</scope>
    <source>
        <strain evidence="3 4">AF25-15</strain>
    </source>
</reference>
<dbReference type="EMBL" id="QRUJ01000032">
    <property type="protein sequence ID" value="RGR51923.1"/>
    <property type="molecule type" value="Genomic_DNA"/>
</dbReference>
<proteinExistence type="predicted"/>
<sequence>MKWYRKMKIVIVAMCMTVLLLSGCGNESALETKNEAATEAVNTNEQNTEPESEEESMTIKVNETEYEVVLDQNETVKNIVENMPLTLDMPRSQD</sequence>
<accession>A0A395UTW7</accession>
<comment type="caution">
    <text evidence="3">The sequence shown here is derived from an EMBL/GenBank/DDBJ whole genome shotgun (WGS) entry which is preliminary data.</text>
</comment>
<dbReference type="Proteomes" id="UP000266066">
    <property type="component" value="Unassembled WGS sequence"/>
</dbReference>
<evidence type="ECO:0000313" key="3">
    <source>
        <dbReference type="EMBL" id="RGR51923.1"/>
    </source>
</evidence>
<dbReference type="AlphaFoldDB" id="A0A395UTW7"/>
<evidence type="ECO:0000256" key="2">
    <source>
        <dbReference type="SAM" id="SignalP"/>
    </source>
</evidence>
<keyword evidence="2" id="KW-0732">Signal</keyword>
<feature type="region of interest" description="Disordered" evidence="1">
    <location>
        <begin position="35"/>
        <end position="58"/>
    </location>
</feature>
<protein>
    <submittedName>
        <fullName evidence="3">Uncharacterized protein</fullName>
    </submittedName>
</protein>
<dbReference type="PROSITE" id="PS51257">
    <property type="entry name" value="PROKAR_LIPOPROTEIN"/>
    <property type="match status" value="1"/>
</dbReference>
<feature type="chain" id="PRO_5017329892" evidence="2">
    <location>
        <begin position="30"/>
        <end position="94"/>
    </location>
</feature>
<evidence type="ECO:0000256" key="1">
    <source>
        <dbReference type="SAM" id="MobiDB-lite"/>
    </source>
</evidence>